<keyword evidence="2" id="KW-1185">Reference proteome</keyword>
<evidence type="ECO:0000313" key="2">
    <source>
        <dbReference type="Proteomes" id="UP001280121"/>
    </source>
</evidence>
<evidence type="ECO:0000313" key="1">
    <source>
        <dbReference type="EMBL" id="KAK2639274.1"/>
    </source>
</evidence>
<dbReference type="AlphaFoldDB" id="A0AAD9TPB2"/>
<sequence length="67" mass="7674">MVEQSKVLNNPRAEKLAERELFDALWQELDDGLGKDISETVERVFCRLSGREPPLFPLSNVETQPCK</sequence>
<name>A0AAD9TPB2_9ROSI</name>
<organism evidence="1 2">
    <name type="scientific">Dipteronia dyeriana</name>
    <dbReference type="NCBI Taxonomy" id="168575"/>
    <lineage>
        <taxon>Eukaryota</taxon>
        <taxon>Viridiplantae</taxon>
        <taxon>Streptophyta</taxon>
        <taxon>Embryophyta</taxon>
        <taxon>Tracheophyta</taxon>
        <taxon>Spermatophyta</taxon>
        <taxon>Magnoliopsida</taxon>
        <taxon>eudicotyledons</taxon>
        <taxon>Gunneridae</taxon>
        <taxon>Pentapetalae</taxon>
        <taxon>rosids</taxon>
        <taxon>malvids</taxon>
        <taxon>Sapindales</taxon>
        <taxon>Sapindaceae</taxon>
        <taxon>Hippocastanoideae</taxon>
        <taxon>Acereae</taxon>
        <taxon>Dipteronia</taxon>
    </lineage>
</organism>
<proteinExistence type="predicted"/>
<reference evidence="1" key="1">
    <citation type="journal article" date="2023" name="Plant J.">
        <title>Genome sequences and population genomics provide insights into the demographic history, inbreeding, and mutation load of two 'living fossil' tree species of Dipteronia.</title>
        <authorList>
            <person name="Feng Y."/>
            <person name="Comes H.P."/>
            <person name="Chen J."/>
            <person name="Zhu S."/>
            <person name="Lu R."/>
            <person name="Zhang X."/>
            <person name="Li P."/>
            <person name="Qiu J."/>
            <person name="Olsen K.M."/>
            <person name="Qiu Y."/>
        </authorList>
    </citation>
    <scope>NUCLEOTIDE SEQUENCE</scope>
    <source>
        <strain evidence="1">KIB01</strain>
    </source>
</reference>
<dbReference type="Proteomes" id="UP001280121">
    <property type="component" value="Unassembled WGS sequence"/>
</dbReference>
<accession>A0AAD9TPB2</accession>
<dbReference type="EMBL" id="JANJYI010000008">
    <property type="protein sequence ID" value="KAK2639274.1"/>
    <property type="molecule type" value="Genomic_DNA"/>
</dbReference>
<gene>
    <name evidence="1" type="ORF">Ddye_027069</name>
</gene>
<dbReference type="PANTHER" id="PTHR34356">
    <property type="entry name" value="ANTIGENIC HEAT-STABLE PROTEIN"/>
    <property type="match status" value="1"/>
</dbReference>
<comment type="caution">
    <text evidence="1">The sequence shown here is derived from an EMBL/GenBank/DDBJ whole genome shotgun (WGS) entry which is preliminary data.</text>
</comment>
<dbReference type="PANTHER" id="PTHR34356:SF1">
    <property type="entry name" value="ANTIGENIC HEAT-STABLE PROTEIN"/>
    <property type="match status" value="1"/>
</dbReference>
<protein>
    <submittedName>
        <fullName evidence="1">Uncharacterized protein</fullName>
    </submittedName>
</protein>